<accession>A0A660KQ00</accession>
<dbReference type="GO" id="GO:0034220">
    <property type="term" value="P:monoatomic ion transmembrane transport"/>
    <property type="evidence" value="ECO:0007669"/>
    <property type="project" value="UniProtKB-KW"/>
</dbReference>
<evidence type="ECO:0008006" key="5">
    <source>
        <dbReference type="Google" id="ProtNLM"/>
    </source>
</evidence>
<dbReference type="EMBL" id="CM017324">
    <property type="protein sequence ID" value="KAE8037508.1"/>
    <property type="molecule type" value="Genomic_DNA"/>
</dbReference>
<dbReference type="OrthoDB" id="421226at2759"/>
<keyword evidence="1" id="KW-0406">Ion transport</keyword>
<keyword evidence="1" id="KW-0813">Transport</keyword>
<dbReference type="GO" id="GO:0016020">
    <property type="term" value="C:membrane"/>
    <property type="evidence" value="ECO:0007669"/>
    <property type="project" value="UniProtKB-SubCell"/>
</dbReference>
<dbReference type="PANTHER" id="PTHR45651:SF68">
    <property type="entry name" value="ION TRANSPORT DOMAIN-CONTAINING PROTEIN"/>
    <property type="match status" value="1"/>
</dbReference>
<dbReference type="Gene3D" id="2.60.120.10">
    <property type="entry name" value="Jelly Rolls"/>
    <property type="match status" value="1"/>
</dbReference>
<keyword evidence="4" id="KW-1185">Reference proteome</keyword>
<evidence type="ECO:0000313" key="3">
    <source>
        <dbReference type="EMBL" id="KAE8037508.1"/>
    </source>
</evidence>
<reference evidence="3 4" key="1">
    <citation type="submission" date="2019-06" db="EMBL/GenBank/DDBJ databases">
        <title>A chromosomal-level reference genome of Carpinus fangiana (Coryloideae, Betulaceae).</title>
        <authorList>
            <person name="Yang X."/>
            <person name="Wang Z."/>
            <person name="Zhang L."/>
            <person name="Hao G."/>
            <person name="Liu J."/>
            <person name="Yang Y."/>
        </authorList>
    </citation>
    <scope>NUCLEOTIDE SEQUENCE [LARGE SCALE GENOMIC DNA]</scope>
    <source>
        <strain evidence="3">Cfa_2016G</strain>
        <tissue evidence="3">Leaf</tissue>
    </source>
</reference>
<keyword evidence="2" id="KW-0407">Ion channel</keyword>
<name>A0A660KQ00_9ROSI</name>
<keyword evidence="1" id="KW-1071">Ligand-gated ion channel</keyword>
<organism evidence="3 4">
    <name type="scientific">Carpinus fangiana</name>
    <dbReference type="NCBI Taxonomy" id="176857"/>
    <lineage>
        <taxon>Eukaryota</taxon>
        <taxon>Viridiplantae</taxon>
        <taxon>Streptophyta</taxon>
        <taxon>Embryophyta</taxon>
        <taxon>Tracheophyta</taxon>
        <taxon>Spermatophyta</taxon>
        <taxon>Magnoliopsida</taxon>
        <taxon>eudicotyledons</taxon>
        <taxon>Gunneridae</taxon>
        <taxon>Pentapetalae</taxon>
        <taxon>rosids</taxon>
        <taxon>fabids</taxon>
        <taxon>Fagales</taxon>
        <taxon>Betulaceae</taxon>
        <taxon>Carpinus</taxon>
    </lineage>
</organism>
<dbReference type="SUPFAM" id="SSF51206">
    <property type="entry name" value="cAMP-binding domain-like"/>
    <property type="match status" value="1"/>
</dbReference>
<dbReference type="PANTHER" id="PTHR45651">
    <property type="entry name" value="CYCLIC NUCLEOTIDE-GATED ION CHANNEL 15-RELATED-RELATED"/>
    <property type="match status" value="1"/>
</dbReference>
<gene>
    <name evidence="3" type="ORF">FH972_010094</name>
</gene>
<proteinExistence type="predicted"/>
<evidence type="ECO:0000256" key="1">
    <source>
        <dbReference type="ARBA" id="ARBA00023286"/>
    </source>
</evidence>
<dbReference type="Proteomes" id="UP000327013">
    <property type="component" value="Chromosome 4"/>
</dbReference>
<evidence type="ECO:0000256" key="2">
    <source>
        <dbReference type="ARBA" id="ARBA00023303"/>
    </source>
</evidence>
<dbReference type="InterPro" id="IPR018490">
    <property type="entry name" value="cNMP-bd_dom_sf"/>
</dbReference>
<dbReference type="InterPro" id="IPR014710">
    <property type="entry name" value="RmlC-like_jellyroll"/>
</dbReference>
<dbReference type="AlphaFoldDB" id="A0A660KQ00"/>
<protein>
    <recommendedName>
        <fullName evidence="5">Cyclic nucleotide-binding domain-containing protein</fullName>
    </recommendedName>
</protein>
<evidence type="ECO:0000313" key="4">
    <source>
        <dbReference type="Proteomes" id="UP000327013"/>
    </source>
</evidence>
<dbReference type="Gene3D" id="1.10.287.630">
    <property type="entry name" value="Helix hairpin bin"/>
    <property type="match status" value="1"/>
</dbReference>
<sequence>MHMATGRAAKKAEMEAEKVAEKKKMEARMEDEIRIKMIPIRLEIESWMARDHLPDNKKEQIINCIQHRLEQNKDFDIEKPIIHLSKDLITEIKRHICLPLLKKMVPNLAIQGDQNLLERICESLKPKYYNEDIYILQVGEPLMMLFITQGSVCCFKPSNGENSMGTDSDIQYIEKYEIWGEELLEWGFNRSSAHKKLVPISTKIVKTTSKVEAFALTANDLKKLLSMHT</sequence>